<feature type="compositionally biased region" description="Basic and acidic residues" evidence="1">
    <location>
        <begin position="82"/>
        <end position="123"/>
    </location>
</feature>
<evidence type="ECO:0000313" key="4">
    <source>
        <dbReference type="Proteomes" id="UP000028643"/>
    </source>
</evidence>
<feature type="region of interest" description="Disordered" evidence="1">
    <location>
        <begin position="82"/>
        <end position="136"/>
    </location>
</feature>
<sequence length="136" mass="14984">MTFFSPRALLALIGLFATPVFAAELPPQASGCVAKSQEISTRLEEAKADGNKEQQAGLEKALSEVNANCSEATLVKQQEQKVLDAKREVSRRQADLNKAMTKGDPEKINKRKDKLAESRKELQDAQTELETVQPED</sequence>
<feature type="chain" id="PRO_5001798610" description="DUF1090 domain-containing protein" evidence="2">
    <location>
        <begin position="23"/>
        <end position="136"/>
    </location>
</feature>
<comment type="caution">
    <text evidence="3">The sequence shown here is derived from an EMBL/GenBank/DDBJ whole genome shotgun (WGS) entry which is preliminary data.</text>
</comment>
<dbReference type="PATRIC" id="fig|317.174.peg.1422"/>
<dbReference type="EMBL" id="JPQT01000095">
    <property type="protein sequence ID" value="KFE52873.1"/>
    <property type="molecule type" value="Genomic_DNA"/>
</dbReference>
<protein>
    <recommendedName>
        <fullName evidence="5">DUF1090 domain-containing protein</fullName>
    </recommendedName>
</protein>
<feature type="signal peptide" evidence="2">
    <location>
        <begin position="1"/>
        <end position="22"/>
    </location>
</feature>
<evidence type="ECO:0000256" key="1">
    <source>
        <dbReference type="SAM" id="MobiDB-lite"/>
    </source>
</evidence>
<proteinExistence type="predicted"/>
<accession>A0A085VBR0</accession>
<evidence type="ECO:0008006" key="5">
    <source>
        <dbReference type="Google" id="ProtNLM"/>
    </source>
</evidence>
<dbReference type="RefSeq" id="WP_020293565.1">
    <property type="nucleotide sequence ID" value="NZ_JPQT01000095.1"/>
</dbReference>
<evidence type="ECO:0000313" key="3">
    <source>
        <dbReference type="EMBL" id="KFE52873.1"/>
    </source>
</evidence>
<name>A0A085VBR0_PSESX</name>
<dbReference type="InterPro" id="IPR009468">
    <property type="entry name" value="DUF1090"/>
</dbReference>
<organism evidence="3 4">
    <name type="scientific">Pseudomonas syringae</name>
    <dbReference type="NCBI Taxonomy" id="317"/>
    <lineage>
        <taxon>Bacteria</taxon>
        <taxon>Pseudomonadati</taxon>
        <taxon>Pseudomonadota</taxon>
        <taxon>Gammaproteobacteria</taxon>
        <taxon>Pseudomonadales</taxon>
        <taxon>Pseudomonadaceae</taxon>
        <taxon>Pseudomonas</taxon>
    </lineage>
</organism>
<dbReference type="Proteomes" id="UP000028643">
    <property type="component" value="Unassembled WGS sequence"/>
</dbReference>
<evidence type="ECO:0000256" key="2">
    <source>
        <dbReference type="SAM" id="SignalP"/>
    </source>
</evidence>
<reference evidence="3 4" key="1">
    <citation type="submission" date="2014-07" db="EMBL/GenBank/DDBJ databases">
        <title>Draft Genome Sequences of Environmental Pseudomonas syringae strains.</title>
        <authorList>
            <person name="Baltrus D.A."/>
            <person name="Berge O."/>
            <person name="Morris C."/>
        </authorList>
    </citation>
    <scope>NUCLEOTIDE SEQUENCE [LARGE SCALE GENOMIC DNA]</scope>
    <source>
        <strain evidence="3 4">CEB003</strain>
    </source>
</reference>
<gene>
    <name evidence="3" type="ORF">IV02_06985</name>
</gene>
<dbReference type="Pfam" id="PF06476">
    <property type="entry name" value="DUF1090"/>
    <property type="match status" value="1"/>
</dbReference>
<dbReference type="AlphaFoldDB" id="A0A085VBR0"/>
<keyword evidence="2" id="KW-0732">Signal</keyword>